<dbReference type="Proteomes" id="UP000028042">
    <property type="component" value="Unassembled WGS sequence"/>
</dbReference>
<reference evidence="2 3" key="3">
    <citation type="journal article" name="Genome Announc.">
        <title>Improved Draft Genome Sequence of Clostridium pasteurianum Strain ATCC 6013 (DSM 525) Using a Hybrid Next-Generation Sequencing Approach.</title>
        <authorList>
            <person name="Pyne M.E."/>
            <person name="Utturkar S."/>
            <person name="Brown S.D."/>
            <person name="Moo-Young M."/>
            <person name="Chung D.A."/>
            <person name="Chou C.P."/>
        </authorList>
    </citation>
    <scope>NUCLEOTIDE SEQUENCE [LARGE SCALE GENOMIC DNA]</scope>
    <source>
        <strain evidence="2 3">ATCC 6013</strain>
    </source>
</reference>
<dbReference type="Proteomes" id="UP000030905">
    <property type="component" value="Chromosome"/>
</dbReference>
<dbReference type="RefSeq" id="WP_003441077.1">
    <property type="nucleotide sequence ID" value="NZ_ANZB01000001.1"/>
</dbReference>
<dbReference type="GeneID" id="93072639"/>
<dbReference type="AlphaFoldDB" id="A0A0H3J3K9"/>
<protein>
    <submittedName>
        <fullName evidence="1">Uncharacterized protein</fullName>
    </submittedName>
</protein>
<gene>
    <name evidence="1" type="ORF">CLPA_c03980</name>
    <name evidence="2" type="ORF">CP6013_02750</name>
</gene>
<name>A0A0H3J3K9_CLOPA</name>
<dbReference type="KEGG" id="cpat:CLPA_c03980"/>
<proteinExistence type="predicted"/>
<dbReference type="KEGG" id="cpae:CPAST_c03980"/>
<accession>A0A0H3J3K9</accession>
<keyword evidence="4" id="KW-1185">Reference proteome</keyword>
<evidence type="ECO:0000313" key="3">
    <source>
        <dbReference type="Proteomes" id="UP000028042"/>
    </source>
</evidence>
<organism evidence="1 4">
    <name type="scientific">Clostridium pasteurianum DSM 525 = ATCC 6013</name>
    <dbReference type="NCBI Taxonomy" id="1262449"/>
    <lineage>
        <taxon>Bacteria</taxon>
        <taxon>Bacillati</taxon>
        <taxon>Bacillota</taxon>
        <taxon>Clostridia</taxon>
        <taxon>Eubacteriales</taxon>
        <taxon>Clostridiaceae</taxon>
        <taxon>Clostridium</taxon>
    </lineage>
</organism>
<evidence type="ECO:0000313" key="1">
    <source>
        <dbReference type="EMBL" id="AJA50486.1"/>
    </source>
</evidence>
<dbReference type="EMBL" id="CP009268">
    <property type="protein sequence ID" value="AJA50486.1"/>
    <property type="molecule type" value="Genomic_DNA"/>
</dbReference>
<reference evidence="1 4" key="1">
    <citation type="journal article" date="2015" name="Genome Announc.">
        <title>Complete Genome Sequence of the Nitrogen-Fixing and Solvent-Producing Clostridium pasteurianum DSM 525.</title>
        <authorList>
            <person name="Poehlein A."/>
            <person name="Grosse-Honebrink A."/>
            <person name="Zhang Y."/>
            <person name="Minton N.P."/>
            <person name="Daniel R."/>
        </authorList>
    </citation>
    <scope>NUCLEOTIDE SEQUENCE [LARGE SCALE GENOMIC DNA]</scope>
    <source>
        <strain evidence="1">DSM 525</strain>
        <strain evidence="4">DSM 525 / ATCC 6013</strain>
    </source>
</reference>
<dbReference type="EMBL" id="JPGY02000001">
    <property type="protein sequence ID" value="KRU13502.1"/>
    <property type="molecule type" value="Genomic_DNA"/>
</dbReference>
<reference evidence="2" key="2">
    <citation type="submission" date="2015-10" db="EMBL/GenBank/DDBJ databases">
        <title>Improved Draft Genome Sequence of Clostridium pasteurianum Strain ATCC 6013 (DSM 525) Using a Hybrid Next-Generation Sequencing Approach.</title>
        <authorList>
            <person name="Pyne M.E."/>
            <person name="Utturkar S.M."/>
            <person name="Brown S.D."/>
            <person name="Moo-Young M."/>
            <person name="Chung D.A."/>
            <person name="Chou P.C."/>
        </authorList>
    </citation>
    <scope>NUCLEOTIDE SEQUENCE</scope>
    <source>
        <strain evidence="2">ATCC 6013</strain>
    </source>
</reference>
<evidence type="ECO:0000313" key="4">
    <source>
        <dbReference type="Proteomes" id="UP000030905"/>
    </source>
</evidence>
<dbReference type="PATRIC" id="fig|1262449.3.peg.289"/>
<evidence type="ECO:0000313" key="2">
    <source>
        <dbReference type="EMBL" id="KRU13502.1"/>
    </source>
</evidence>
<sequence length="155" mass="18296">MKKKLLIIIILIIAIFSTCSTYYRYRLNKSNNDIKNLINEVVIYKNGYDSYIKNFVSKQAFEALNSPVSIFNNNPDIKKPLKVSVESNKIKRHEINGKKYIYMIYDIRIYDSKKKLVSAALDTPLVYTVTQNKDHLYIEKIQEYENENQVPKIYK</sequence>